<evidence type="ECO:0000313" key="1">
    <source>
        <dbReference type="EMBL" id="MPC16010.1"/>
    </source>
</evidence>
<sequence length="66" mass="7371">MELPSDAKLKRLQEEKKPTEFVSLGLPSLVPPEECLMLVQLNAAQTWEGGVSVPYQYISTITFSCK</sequence>
<dbReference type="Proteomes" id="UP000324222">
    <property type="component" value="Unassembled WGS sequence"/>
</dbReference>
<protein>
    <submittedName>
        <fullName evidence="1">Uncharacterized protein</fullName>
    </submittedName>
</protein>
<comment type="caution">
    <text evidence="1">The sequence shown here is derived from an EMBL/GenBank/DDBJ whole genome shotgun (WGS) entry which is preliminary data.</text>
</comment>
<evidence type="ECO:0000313" key="2">
    <source>
        <dbReference type="Proteomes" id="UP000324222"/>
    </source>
</evidence>
<proteinExistence type="predicted"/>
<accession>A0A5B7D312</accession>
<gene>
    <name evidence="1" type="ORF">E2C01_008819</name>
</gene>
<organism evidence="1 2">
    <name type="scientific">Portunus trituberculatus</name>
    <name type="common">Swimming crab</name>
    <name type="synonym">Neptunus trituberculatus</name>
    <dbReference type="NCBI Taxonomy" id="210409"/>
    <lineage>
        <taxon>Eukaryota</taxon>
        <taxon>Metazoa</taxon>
        <taxon>Ecdysozoa</taxon>
        <taxon>Arthropoda</taxon>
        <taxon>Crustacea</taxon>
        <taxon>Multicrustacea</taxon>
        <taxon>Malacostraca</taxon>
        <taxon>Eumalacostraca</taxon>
        <taxon>Eucarida</taxon>
        <taxon>Decapoda</taxon>
        <taxon>Pleocyemata</taxon>
        <taxon>Brachyura</taxon>
        <taxon>Eubrachyura</taxon>
        <taxon>Portunoidea</taxon>
        <taxon>Portunidae</taxon>
        <taxon>Portuninae</taxon>
        <taxon>Portunus</taxon>
    </lineage>
</organism>
<name>A0A5B7D312_PORTR</name>
<keyword evidence="2" id="KW-1185">Reference proteome</keyword>
<dbReference type="AlphaFoldDB" id="A0A5B7D312"/>
<reference evidence="1 2" key="1">
    <citation type="submission" date="2019-05" db="EMBL/GenBank/DDBJ databases">
        <title>Another draft genome of Portunus trituberculatus and its Hox gene families provides insights of decapod evolution.</title>
        <authorList>
            <person name="Jeong J.-H."/>
            <person name="Song I."/>
            <person name="Kim S."/>
            <person name="Choi T."/>
            <person name="Kim D."/>
            <person name="Ryu S."/>
            <person name="Kim W."/>
        </authorList>
    </citation>
    <scope>NUCLEOTIDE SEQUENCE [LARGE SCALE GENOMIC DNA]</scope>
    <source>
        <tissue evidence="1">Muscle</tissue>
    </source>
</reference>
<dbReference type="EMBL" id="VSRR010000470">
    <property type="protein sequence ID" value="MPC16010.1"/>
    <property type="molecule type" value="Genomic_DNA"/>
</dbReference>